<evidence type="ECO:0000313" key="13">
    <source>
        <dbReference type="Proteomes" id="UP001162131"/>
    </source>
</evidence>
<feature type="transmembrane region" description="Helical" evidence="10">
    <location>
        <begin position="151"/>
        <end position="174"/>
    </location>
</feature>
<dbReference type="InterPro" id="IPR014710">
    <property type="entry name" value="RmlC-like_jellyroll"/>
</dbReference>
<dbReference type="InterPro" id="IPR005821">
    <property type="entry name" value="Ion_trans_dom"/>
</dbReference>
<dbReference type="AlphaFoldDB" id="A0AAU9IF68"/>
<dbReference type="PRINTS" id="PR01463">
    <property type="entry name" value="EAGCHANLFMLY"/>
</dbReference>
<dbReference type="SUPFAM" id="SSF51206">
    <property type="entry name" value="cAMP-binding domain-like"/>
    <property type="match status" value="1"/>
</dbReference>
<dbReference type="PANTHER" id="PTHR47823:SF9">
    <property type="entry name" value="CHROMOSOME UNDETERMINED SCAFFOLD_10, WHOLE GENOME SHOTGUN SEQUENCE"/>
    <property type="match status" value="1"/>
</dbReference>
<evidence type="ECO:0000256" key="1">
    <source>
        <dbReference type="ARBA" id="ARBA00004141"/>
    </source>
</evidence>
<keyword evidence="3 10" id="KW-0812">Transmembrane</keyword>
<sequence>MPNPKQSIISLLKKRQTTQKNSPFVSPIFTRSHTESNFDSIVTTRKPTYLNTPEPLIYMTSIDGKILKYAAIWQRAKNKIIMNLRMKKMINDIKLFGPNQGVFTEYTMESSQLDKYFQLKASYMIKGILDKDNVELPFLIFHPNLCFRSMWNVLIGFLLLYTATCTPFVLAFMSAEPFDVWFWLDFVQDIFFILDIILNLNTAYYDKNGTLITERKKIFLNYACGWLVVDAFSSMPFEMIEELMAVSINLRNYNTLARLLRLRYVPRLFRLSRILKLARTNKGSGFLDQLQIFLNVNHGFVRMLSAVSAILISLHISGCLFFLTAKLDNFNPNTWVVRLGYIDMSTFSCYLASIYWALTTLTTVGYGDINAFTTYEKLVAICWMITGIYFLSFTISSLSSMFAQSDTKRNIIDQKMAIAEEYIKEAVLPKDIKGKMQKSIRVAAEKTTFSLEDREDMLDDFPKQLRFEIAEDMHHGALRKFPFFGDKDSQFIASVFPYMQASFIPKHELIFGIGELSHNIMFLARGKVHYVFGEENTVFRILPEGQYFGDYEVIKGTTRKYNILAASNVHLLIMTQRICEKIQIEFPNIWKEMEQIAEERNERVKFSLAEMRVLVKTNRSGTIKKISTNDFKELIKKELQEINYEKDDKEELYKQSEQMQNKELASMKEQLIANNKKIAELESYLVKLLESKEQEALTRRSTRKSENLPDLKVARSPSYVESPST</sequence>
<feature type="transmembrane region" description="Helical" evidence="10">
    <location>
        <begin position="219"/>
        <end position="237"/>
    </location>
</feature>
<dbReference type="SUPFAM" id="SSF81324">
    <property type="entry name" value="Voltage-gated potassium channels"/>
    <property type="match status" value="1"/>
</dbReference>
<feature type="transmembrane region" description="Helical" evidence="10">
    <location>
        <begin position="378"/>
        <end position="399"/>
    </location>
</feature>
<keyword evidence="5" id="KW-0406">Ion transport</keyword>
<dbReference type="PROSITE" id="PS50042">
    <property type="entry name" value="CNMP_BINDING_3"/>
    <property type="match status" value="1"/>
</dbReference>
<feature type="transmembrane region" description="Helical" evidence="10">
    <location>
        <begin position="303"/>
        <end position="323"/>
    </location>
</feature>
<proteinExistence type="predicted"/>
<dbReference type="Gene3D" id="2.60.120.10">
    <property type="entry name" value="Jelly Rolls"/>
    <property type="match status" value="1"/>
</dbReference>
<keyword evidence="4 10" id="KW-1133">Transmembrane helix</keyword>
<keyword evidence="7" id="KW-0407">Ion channel</keyword>
<dbReference type="Pfam" id="PF00027">
    <property type="entry name" value="cNMP_binding"/>
    <property type="match status" value="1"/>
</dbReference>
<accession>A0AAU9IF68</accession>
<evidence type="ECO:0000256" key="7">
    <source>
        <dbReference type="ARBA" id="ARBA00023303"/>
    </source>
</evidence>
<protein>
    <recommendedName>
        <fullName evidence="11">Cyclic nucleotide-binding domain-containing protein</fullName>
    </recommendedName>
</protein>
<dbReference type="Proteomes" id="UP001162131">
    <property type="component" value="Unassembled WGS sequence"/>
</dbReference>
<gene>
    <name evidence="12" type="ORF">BSTOLATCC_MIC1240</name>
</gene>
<feature type="transmembrane region" description="Helical" evidence="10">
    <location>
        <begin position="180"/>
        <end position="198"/>
    </location>
</feature>
<evidence type="ECO:0000256" key="10">
    <source>
        <dbReference type="SAM" id="Phobius"/>
    </source>
</evidence>
<dbReference type="PANTHER" id="PTHR47823">
    <property type="entry name" value="ION_TRANS DOMAIN-CONTAINING PROTEIN"/>
    <property type="match status" value="1"/>
</dbReference>
<keyword evidence="8" id="KW-0175">Coiled coil</keyword>
<evidence type="ECO:0000256" key="8">
    <source>
        <dbReference type="SAM" id="Coils"/>
    </source>
</evidence>
<organism evidence="12 13">
    <name type="scientific">Blepharisma stoltei</name>
    <dbReference type="NCBI Taxonomy" id="1481888"/>
    <lineage>
        <taxon>Eukaryota</taxon>
        <taxon>Sar</taxon>
        <taxon>Alveolata</taxon>
        <taxon>Ciliophora</taxon>
        <taxon>Postciliodesmatophora</taxon>
        <taxon>Heterotrichea</taxon>
        <taxon>Heterotrichida</taxon>
        <taxon>Blepharismidae</taxon>
        <taxon>Blepharisma</taxon>
    </lineage>
</organism>
<evidence type="ECO:0000256" key="4">
    <source>
        <dbReference type="ARBA" id="ARBA00022989"/>
    </source>
</evidence>
<keyword evidence="13" id="KW-1185">Reference proteome</keyword>
<keyword evidence="6 10" id="KW-0472">Membrane</keyword>
<evidence type="ECO:0000313" key="12">
    <source>
        <dbReference type="EMBL" id="CAG9310389.1"/>
    </source>
</evidence>
<dbReference type="EMBL" id="CAJZBQ010000002">
    <property type="protein sequence ID" value="CAG9310389.1"/>
    <property type="molecule type" value="Genomic_DNA"/>
</dbReference>
<dbReference type="InterPro" id="IPR003938">
    <property type="entry name" value="K_chnl_volt-dep_EAG/ELK/ERG"/>
</dbReference>
<dbReference type="GO" id="GO:0016020">
    <property type="term" value="C:membrane"/>
    <property type="evidence" value="ECO:0007669"/>
    <property type="project" value="UniProtKB-SubCell"/>
</dbReference>
<comment type="subcellular location">
    <subcellularLocation>
        <location evidence="1">Membrane</location>
        <topology evidence="1">Multi-pass membrane protein</topology>
    </subcellularLocation>
</comment>
<evidence type="ECO:0000256" key="6">
    <source>
        <dbReference type="ARBA" id="ARBA00023136"/>
    </source>
</evidence>
<dbReference type="Pfam" id="PF00520">
    <property type="entry name" value="Ion_trans"/>
    <property type="match status" value="1"/>
</dbReference>
<feature type="coiled-coil region" evidence="8">
    <location>
        <begin position="632"/>
        <end position="659"/>
    </location>
</feature>
<dbReference type="GO" id="GO:0005249">
    <property type="term" value="F:voltage-gated potassium channel activity"/>
    <property type="evidence" value="ECO:0007669"/>
    <property type="project" value="InterPro"/>
</dbReference>
<feature type="transmembrane region" description="Helical" evidence="10">
    <location>
        <begin position="335"/>
        <end position="358"/>
    </location>
</feature>
<reference evidence="12" key="1">
    <citation type="submission" date="2021-09" db="EMBL/GenBank/DDBJ databases">
        <authorList>
            <consortium name="AG Swart"/>
            <person name="Singh M."/>
            <person name="Singh A."/>
            <person name="Seah K."/>
            <person name="Emmerich C."/>
        </authorList>
    </citation>
    <scope>NUCLEOTIDE SEQUENCE</scope>
    <source>
        <strain evidence="12">ATCC30299</strain>
    </source>
</reference>
<dbReference type="FunFam" id="1.10.287.70:FF:000123">
    <property type="entry name" value="Potassium channel KAT3"/>
    <property type="match status" value="1"/>
</dbReference>
<name>A0AAU9IF68_9CILI</name>
<evidence type="ECO:0000259" key="11">
    <source>
        <dbReference type="PROSITE" id="PS50042"/>
    </source>
</evidence>
<keyword evidence="2" id="KW-0813">Transport</keyword>
<dbReference type="InterPro" id="IPR018490">
    <property type="entry name" value="cNMP-bd_dom_sf"/>
</dbReference>
<evidence type="ECO:0000256" key="3">
    <source>
        <dbReference type="ARBA" id="ARBA00022692"/>
    </source>
</evidence>
<dbReference type="InterPro" id="IPR000595">
    <property type="entry name" value="cNMP-bd_dom"/>
</dbReference>
<evidence type="ECO:0000256" key="5">
    <source>
        <dbReference type="ARBA" id="ARBA00023065"/>
    </source>
</evidence>
<feature type="compositionally biased region" description="Basic and acidic residues" evidence="9">
    <location>
        <begin position="694"/>
        <end position="713"/>
    </location>
</feature>
<feature type="domain" description="Cyclic nucleotide-binding" evidence="11">
    <location>
        <begin position="483"/>
        <end position="600"/>
    </location>
</feature>
<dbReference type="Gene3D" id="1.10.287.70">
    <property type="match status" value="1"/>
</dbReference>
<feature type="region of interest" description="Disordered" evidence="9">
    <location>
        <begin position="694"/>
        <end position="725"/>
    </location>
</feature>
<evidence type="ECO:0000256" key="9">
    <source>
        <dbReference type="SAM" id="MobiDB-lite"/>
    </source>
</evidence>
<evidence type="ECO:0000256" key="2">
    <source>
        <dbReference type="ARBA" id="ARBA00022448"/>
    </source>
</evidence>
<comment type="caution">
    <text evidence="12">The sequence shown here is derived from an EMBL/GenBank/DDBJ whole genome shotgun (WGS) entry which is preliminary data.</text>
</comment>